<feature type="transmembrane region" description="Helical" evidence="15">
    <location>
        <begin position="77"/>
        <end position="98"/>
    </location>
</feature>
<dbReference type="NCBIfam" id="TIGR01494">
    <property type="entry name" value="ATPase_P-type"/>
    <property type="match status" value="2"/>
</dbReference>
<evidence type="ECO:0000256" key="16">
    <source>
        <dbReference type="SAM" id="MobiDB-lite"/>
    </source>
</evidence>
<evidence type="ECO:0000256" key="3">
    <source>
        <dbReference type="ARBA" id="ARBA00022448"/>
    </source>
</evidence>
<dbReference type="InterPro" id="IPR023298">
    <property type="entry name" value="ATPase_P-typ_TM_dom_sf"/>
</dbReference>
<keyword evidence="4 15" id="KW-1003">Cell membrane</keyword>
<dbReference type="InterPro" id="IPR023214">
    <property type="entry name" value="HAD_sf"/>
</dbReference>
<dbReference type="FunFam" id="2.70.150.10:FF:000002">
    <property type="entry name" value="Copper-transporting ATPase 1, putative"/>
    <property type="match status" value="1"/>
</dbReference>
<dbReference type="InterPro" id="IPR036412">
    <property type="entry name" value="HAD-like_sf"/>
</dbReference>
<dbReference type="STRING" id="412690.SAMN04489834_0129"/>
<dbReference type="Gene3D" id="3.40.1110.10">
    <property type="entry name" value="Calcium-transporting ATPase, cytoplasmic domain N"/>
    <property type="match status" value="1"/>
</dbReference>
<dbReference type="AlphaFoldDB" id="A0A1H1LLQ1"/>
<evidence type="ECO:0000256" key="1">
    <source>
        <dbReference type="ARBA" id="ARBA00004651"/>
    </source>
</evidence>
<dbReference type="InterPro" id="IPR018303">
    <property type="entry name" value="ATPase_P-typ_P_site"/>
</dbReference>
<dbReference type="SFLD" id="SFLDG00002">
    <property type="entry name" value="C1.7:_P-type_atpase_like"/>
    <property type="match status" value="1"/>
</dbReference>
<evidence type="ECO:0000256" key="13">
    <source>
        <dbReference type="ARBA" id="ARBA00023065"/>
    </source>
</evidence>
<dbReference type="InterPro" id="IPR001757">
    <property type="entry name" value="P_typ_ATPase"/>
</dbReference>
<comment type="subcellular location">
    <subcellularLocation>
        <location evidence="1">Cell membrane</location>
        <topology evidence="1">Multi-pass membrane protein</topology>
    </subcellularLocation>
</comment>
<evidence type="ECO:0000259" key="17">
    <source>
        <dbReference type="Pfam" id="PF00122"/>
    </source>
</evidence>
<keyword evidence="13" id="KW-0406">Ion transport</keyword>
<feature type="transmembrane region" description="Helical" evidence="15">
    <location>
        <begin position="325"/>
        <end position="347"/>
    </location>
</feature>
<dbReference type="InterPro" id="IPR023299">
    <property type="entry name" value="ATPase_P-typ_cyto_dom_N"/>
</dbReference>
<reference evidence="19" key="1">
    <citation type="submission" date="2016-10" db="EMBL/GenBank/DDBJ databases">
        <authorList>
            <person name="Varghese N."/>
            <person name="Submissions S."/>
        </authorList>
    </citation>
    <scope>NUCLEOTIDE SEQUENCE [LARGE SCALE GENOMIC DNA]</scope>
    <source>
        <strain evidence="19">DSM 21772</strain>
    </source>
</reference>
<dbReference type="PROSITE" id="PS00154">
    <property type="entry name" value="ATPASE_E1_E2"/>
    <property type="match status" value="1"/>
</dbReference>
<keyword evidence="5" id="KW-0597">Phosphoprotein</keyword>
<evidence type="ECO:0000256" key="14">
    <source>
        <dbReference type="ARBA" id="ARBA00023136"/>
    </source>
</evidence>
<keyword evidence="10" id="KW-0460">Magnesium</keyword>
<evidence type="ECO:0000256" key="15">
    <source>
        <dbReference type="RuleBase" id="RU362081"/>
    </source>
</evidence>
<keyword evidence="11" id="KW-1278">Translocase</keyword>
<dbReference type="Pfam" id="PF00702">
    <property type="entry name" value="Hydrolase"/>
    <property type="match status" value="1"/>
</dbReference>
<dbReference type="RefSeq" id="WP_083362321.1">
    <property type="nucleotide sequence ID" value="NZ_LT629742.1"/>
</dbReference>
<dbReference type="Gene3D" id="3.40.50.1000">
    <property type="entry name" value="HAD superfamily/HAD-like"/>
    <property type="match status" value="1"/>
</dbReference>
<evidence type="ECO:0000256" key="11">
    <source>
        <dbReference type="ARBA" id="ARBA00022967"/>
    </source>
</evidence>
<evidence type="ECO:0000256" key="10">
    <source>
        <dbReference type="ARBA" id="ARBA00022842"/>
    </source>
</evidence>
<dbReference type="PRINTS" id="PR00119">
    <property type="entry name" value="CATATPASE"/>
</dbReference>
<dbReference type="GO" id="GO:0016887">
    <property type="term" value="F:ATP hydrolysis activity"/>
    <property type="evidence" value="ECO:0007669"/>
    <property type="project" value="InterPro"/>
</dbReference>
<dbReference type="SUPFAM" id="SSF56784">
    <property type="entry name" value="HAD-like"/>
    <property type="match status" value="1"/>
</dbReference>
<dbReference type="InterPro" id="IPR059000">
    <property type="entry name" value="ATPase_P-type_domA"/>
</dbReference>
<evidence type="ECO:0000256" key="9">
    <source>
        <dbReference type="ARBA" id="ARBA00022840"/>
    </source>
</evidence>
<dbReference type="EMBL" id="LT629742">
    <property type="protein sequence ID" value="SDR74789.1"/>
    <property type="molecule type" value="Genomic_DNA"/>
</dbReference>
<dbReference type="PRINTS" id="PR00943">
    <property type="entry name" value="CUATPASE"/>
</dbReference>
<dbReference type="PANTHER" id="PTHR43520:SF5">
    <property type="entry name" value="CATION-TRANSPORTING P-TYPE ATPASE-RELATED"/>
    <property type="match status" value="1"/>
</dbReference>
<evidence type="ECO:0000256" key="2">
    <source>
        <dbReference type="ARBA" id="ARBA00006024"/>
    </source>
</evidence>
<dbReference type="Gene3D" id="2.70.150.10">
    <property type="entry name" value="Calcium-transporting ATPase, cytoplasmic transduction domain A"/>
    <property type="match status" value="1"/>
</dbReference>
<dbReference type="SFLD" id="SFLDS00003">
    <property type="entry name" value="Haloacid_Dehalogenase"/>
    <property type="match status" value="1"/>
</dbReference>
<dbReference type="SFLD" id="SFLDF00027">
    <property type="entry name" value="p-type_atpase"/>
    <property type="match status" value="1"/>
</dbReference>
<feature type="transmembrane region" description="Helical" evidence="15">
    <location>
        <begin position="729"/>
        <end position="746"/>
    </location>
</feature>
<feature type="transmembrane region" description="Helical" evidence="15">
    <location>
        <begin position="144"/>
        <end position="164"/>
    </location>
</feature>
<evidence type="ECO:0000256" key="12">
    <source>
        <dbReference type="ARBA" id="ARBA00022989"/>
    </source>
</evidence>
<dbReference type="GO" id="GO:0005507">
    <property type="term" value="F:copper ion binding"/>
    <property type="evidence" value="ECO:0007669"/>
    <property type="project" value="TreeGrafter"/>
</dbReference>
<dbReference type="InterPro" id="IPR027256">
    <property type="entry name" value="P-typ_ATPase_IB"/>
</dbReference>
<dbReference type="Pfam" id="PF00122">
    <property type="entry name" value="E1-E2_ATPase"/>
    <property type="match status" value="1"/>
</dbReference>
<feature type="transmembrane region" description="Helical" evidence="15">
    <location>
        <begin position="110"/>
        <end position="132"/>
    </location>
</feature>
<keyword evidence="7 15" id="KW-0479">Metal-binding</keyword>
<keyword evidence="8 15" id="KW-0547">Nucleotide-binding</keyword>
<feature type="transmembrane region" description="Helical" evidence="15">
    <location>
        <begin position="698"/>
        <end position="723"/>
    </location>
</feature>
<evidence type="ECO:0000256" key="4">
    <source>
        <dbReference type="ARBA" id="ARBA00022475"/>
    </source>
</evidence>
<dbReference type="InterPro" id="IPR008250">
    <property type="entry name" value="ATPase_P-typ_transduc_dom_A_sf"/>
</dbReference>
<dbReference type="GO" id="GO:0005524">
    <property type="term" value="F:ATP binding"/>
    <property type="evidence" value="ECO:0007669"/>
    <property type="project" value="UniProtKB-UniRule"/>
</dbReference>
<dbReference type="GO" id="GO:0043682">
    <property type="term" value="F:P-type divalent copper transporter activity"/>
    <property type="evidence" value="ECO:0007669"/>
    <property type="project" value="TreeGrafter"/>
</dbReference>
<dbReference type="SUPFAM" id="SSF81653">
    <property type="entry name" value="Calcium ATPase, transduction domain A"/>
    <property type="match status" value="1"/>
</dbReference>
<dbReference type="GO" id="GO:0005886">
    <property type="term" value="C:plasma membrane"/>
    <property type="evidence" value="ECO:0007669"/>
    <property type="project" value="UniProtKB-SubCell"/>
</dbReference>
<comment type="similarity">
    <text evidence="2 15">Belongs to the cation transport ATPase (P-type) (TC 3.A.3) family. Type IB subfamily.</text>
</comment>
<dbReference type="SUPFAM" id="SSF81665">
    <property type="entry name" value="Calcium ATPase, transmembrane domain M"/>
    <property type="match status" value="1"/>
</dbReference>
<name>A0A1H1LLQ1_9MICO</name>
<keyword evidence="14 15" id="KW-0472">Membrane</keyword>
<feature type="region of interest" description="Disordered" evidence="16">
    <location>
        <begin position="1"/>
        <end position="61"/>
    </location>
</feature>
<dbReference type="GO" id="GO:0055070">
    <property type="term" value="P:copper ion homeostasis"/>
    <property type="evidence" value="ECO:0007669"/>
    <property type="project" value="TreeGrafter"/>
</dbReference>
<keyword evidence="6 15" id="KW-0812">Transmembrane</keyword>
<keyword evidence="9 15" id="KW-0067">ATP-binding</keyword>
<organism evidence="18 19">
    <name type="scientific">Microterricola viridarii</name>
    <dbReference type="NCBI Taxonomy" id="412690"/>
    <lineage>
        <taxon>Bacteria</taxon>
        <taxon>Bacillati</taxon>
        <taxon>Actinomycetota</taxon>
        <taxon>Actinomycetes</taxon>
        <taxon>Micrococcales</taxon>
        <taxon>Microbacteriaceae</taxon>
        <taxon>Microterricola</taxon>
    </lineage>
</organism>
<accession>A0A1H1LLQ1</accession>
<keyword evidence="12 15" id="KW-1133">Transmembrane helix</keyword>
<protein>
    <submittedName>
        <fullName evidence="18">Cu2+-exporting ATPase</fullName>
    </submittedName>
</protein>
<keyword evidence="19" id="KW-1185">Reference proteome</keyword>
<evidence type="ECO:0000256" key="5">
    <source>
        <dbReference type="ARBA" id="ARBA00022553"/>
    </source>
</evidence>
<evidence type="ECO:0000313" key="18">
    <source>
        <dbReference type="EMBL" id="SDR74789.1"/>
    </source>
</evidence>
<evidence type="ECO:0000256" key="8">
    <source>
        <dbReference type="ARBA" id="ARBA00022741"/>
    </source>
</evidence>
<feature type="domain" description="P-type ATPase A" evidence="17">
    <location>
        <begin position="205"/>
        <end position="308"/>
    </location>
</feature>
<dbReference type="Proteomes" id="UP000181956">
    <property type="component" value="Chromosome I"/>
</dbReference>
<keyword evidence="3" id="KW-0813">Transport</keyword>
<feature type="transmembrane region" description="Helical" evidence="15">
    <location>
        <begin position="170"/>
        <end position="187"/>
    </location>
</feature>
<proteinExistence type="inferred from homology"/>
<evidence type="ECO:0000256" key="6">
    <source>
        <dbReference type="ARBA" id="ARBA00022692"/>
    </source>
</evidence>
<dbReference type="PANTHER" id="PTHR43520">
    <property type="entry name" value="ATP7, ISOFORM B"/>
    <property type="match status" value="1"/>
</dbReference>
<evidence type="ECO:0000313" key="19">
    <source>
        <dbReference type="Proteomes" id="UP000181956"/>
    </source>
</evidence>
<dbReference type="NCBIfam" id="TIGR01525">
    <property type="entry name" value="ATPase-IB_hvy"/>
    <property type="match status" value="1"/>
</dbReference>
<sequence length="768" mass="79339">MQNETRHGADDAHTSHASHEMTGHYPGSHEHGAHDMAAHEHAGHDMSGHAGHDMDDHAVHSHGEHAGHSVAMFRDKFWWSLVLSIPVVIFSPMVAHLLGYHLPEFPGSTWIAPVLGTVIFFYGGLPFLQGAVRELKSRQPGMMTLISMAISVAFIASWATSLGWGLDLDFWWELALLIVIMLLGHWIEMRALGAASGALDALAALLPDTAERVNGAATSNDITEVAIGELAAGDVVLVRSGARVPADGVIVDGAAELDESMITGESAAVPRAVGDTVVAGTVATDSAIRVRVTAVGDQTALAGIQRLVAEAQASSSRAQALADRAAALLFYFAAGAGVLTFIAWMLLGSVDDAITRTVTVLVIACPHALGLAIPLVIAISTERAARAGVLVKNRLALERMRHVEVVLFDKTGTLTKGEHAVTDVAVAGGQQRGEVLRLAAATEQSSEHPVARAIVAAALAEAAQRADAAAPEDEARFGHVADFRSLTGIGVRAVVDGAEYAVGGPRLLADENLEVPAEMQQEVDGWKARGASVLYLVRAGSAAAAVPAAAVPAAAVPAAAVLGAFALQDEVRAESRAAIAALHARGIRVAMITGDAKQVADAVGADLDIDEVFAEVLPGDKAAQVAELQARGLTVAMVGDGVNDAPALARADVGIAIGAGTDVAVESAGVVLAANDPRAVLSIIELSHASYRKMIQNLVWAAGYNVISVPLAAGVLAGVGFVLSPAAGAVLMSLSTIVVALNAQLLRRINLDPARLAPAVRGQRAPVA</sequence>
<feature type="transmembrane region" description="Helical" evidence="15">
    <location>
        <begin position="353"/>
        <end position="377"/>
    </location>
</feature>
<gene>
    <name evidence="18" type="ORF">SAMN04489834_0129</name>
</gene>
<dbReference type="InterPro" id="IPR044492">
    <property type="entry name" value="P_typ_ATPase_HD_dom"/>
</dbReference>
<evidence type="ECO:0000256" key="7">
    <source>
        <dbReference type="ARBA" id="ARBA00022723"/>
    </source>
</evidence>